<protein>
    <submittedName>
        <fullName evidence="2">Uncharacterized protein</fullName>
    </submittedName>
</protein>
<proteinExistence type="predicted"/>
<accession>A0A7X0SEC5</accession>
<dbReference type="EMBL" id="JACKWY010000010">
    <property type="protein sequence ID" value="MBB6715969.1"/>
    <property type="molecule type" value="Genomic_DNA"/>
</dbReference>
<evidence type="ECO:0000313" key="2">
    <source>
        <dbReference type="EMBL" id="MBB6715969.1"/>
    </source>
</evidence>
<dbReference type="RefSeq" id="WP_185165110.1">
    <property type="nucleotide sequence ID" value="NZ_JACKWY010000010.1"/>
</dbReference>
<feature type="transmembrane region" description="Helical" evidence="1">
    <location>
        <begin position="38"/>
        <end position="57"/>
    </location>
</feature>
<reference evidence="2 3" key="1">
    <citation type="submission" date="2020-08" db="EMBL/GenBank/DDBJ databases">
        <title>Clostridia isolated from Swiss meat.</title>
        <authorList>
            <person name="Wambui J."/>
            <person name="Stevens M.J.A."/>
            <person name="Stephan R."/>
        </authorList>
    </citation>
    <scope>NUCLEOTIDE SEQUENCE [LARGE SCALE GENOMIC DNA]</scope>
    <source>
        <strain evidence="2 3">CM001</strain>
    </source>
</reference>
<feature type="transmembrane region" description="Helical" evidence="1">
    <location>
        <begin position="77"/>
        <end position="99"/>
    </location>
</feature>
<evidence type="ECO:0000256" key="1">
    <source>
        <dbReference type="SAM" id="Phobius"/>
    </source>
</evidence>
<gene>
    <name evidence="2" type="ORF">H7E68_14780</name>
</gene>
<dbReference type="AlphaFoldDB" id="A0A7X0SEC5"/>
<keyword evidence="1" id="KW-1133">Transmembrane helix</keyword>
<name>A0A7X0SEC5_9CLOT</name>
<organism evidence="2 3">
    <name type="scientific">Clostridium gasigenes</name>
    <dbReference type="NCBI Taxonomy" id="94869"/>
    <lineage>
        <taxon>Bacteria</taxon>
        <taxon>Bacillati</taxon>
        <taxon>Bacillota</taxon>
        <taxon>Clostridia</taxon>
        <taxon>Eubacteriales</taxon>
        <taxon>Clostridiaceae</taxon>
        <taxon>Clostridium</taxon>
    </lineage>
</organism>
<keyword evidence="1" id="KW-0812">Transmembrane</keyword>
<keyword evidence="1" id="KW-0472">Membrane</keyword>
<evidence type="ECO:0000313" key="3">
    <source>
        <dbReference type="Proteomes" id="UP000585258"/>
    </source>
</evidence>
<dbReference type="Proteomes" id="UP000585258">
    <property type="component" value="Unassembled WGS sequence"/>
</dbReference>
<feature type="transmembrane region" description="Helical" evidence="1">
    <location>
        <begin position="111"/>
        <end position="129"/>
    </location>
</feature>
<comment type="caution">
    <text evidence="2">The sequence shown here is derived from an EMBL/GenBank/DDBJ whole genome shotgun (WGS) entry which is preliminary data.</text>
</comment>
<sequence>MKGISLTLNNKLVFNKEFYNRKEKREVNKFIGGLDKKIYKTLVFTIAAISFTSNKAYASLDKGLEKTDVYGHQLLIIVQRVGFWVCVIGCIVEILISVFKKGGGQKEILSLVFKWLLIFCSFYIVPLLFKSAAEFFS</sequence>